<dbReference type="EMBL" id="CP136895">
    <property type="protein sequence ID" value="WOL11222.1"/>
    <property type="molecule type" value="Genomic_DNA"/>
</dbReference>
<evidence type="ECO:0000256" key="5">
    <source>
        <dbReference type="ARBA" id="ARBA00023242"/>
    </source>
</evidence>
<accession>A0AAQ3KSM9</accession>
<sequence length="299" mass="32806">MSCETHHHPFFSFFSFSLQVLKASKWPQASLTYSACTRHQCMLSTSSSSSSSSSENQVMVMGKKLSLGSFLFKLRDPPRPSCYFPCSPSSPPPPSWPWPSCKQPKTDSFRGVGHKTADSADFNSAASCFSHSNSSEEDEEEELELGSFSTASTEEEEDLAAGGEDSLERVVRGLRPADRLLFRRPGDTSSILEEAKPFKDSVVLAMDSEDPYRDFRRSMEEMVAAHGLTDWKRLEALLVCYLRVNGKTTHGFIFGAFADLLVALASPSPPPSSSSSSSPSSTSFEIMEIKEDEGSETTS</sequence>
<dbReference type="AlphaFoldDB" id="A0AAQ3KSM9"/>
<name>A0AAQ3KSM9_9LILI</name>
<feature type="domain" description="OVATE" evidence="8">
    <location>
        <begin position="204"/>
        <end position="263"/>
    </location>
</feature>
<feature type="region of interest" description="Disordered" evidence="7">
    <location>
        <begin position="128"/>
        <end position="163"/>
    </location>
</feature>
<feature type="compositionally biased region" description="Acidic residues" evidence="7">
    <location>
        <begin position="135"/>
        <end position="144"/>
    </location>
</feature>
<dbReference type="PANTHER" id="PTHR33057">
    <property type="entry name" value="TRANSCRIPTION REPRESSOR OFP7-RELATED"/>
    <property type="match status" value="1"/>
</dbReference>
<dbReference type="PANTHER" id="PTHR33057:SF26">
    <property type="entry name" value="TRANSCRIPTION REPRESSOR OFP13"/>
    <property type="match status" value="1"/>
</dbReference>
<dbReference type="InterPro" id="IPR038933">
    <property type="entry name" value="Ovate"/>
</dbReference>
<gene>
    <name evidence="9" type="ORF">Cni_G19984</name>
</gene>
<keyword evidence="4 6" id="KW-0804">Transcription</keyword>
<evidence type="ECO:0000256" key="4">
    <source>
        <dbReference type="ARBA" id="ARBA00023163"/>
    </source>
</evidence>
<protein>
    <recommendedName>
        <fullName evidence="6">Transcription repressor</fullName>
    </recommendedName>
    <alternativeName>
        <fullName evidence="6">Ovate family protein</fullName>
    </alternativeName>
</protein>
<keyword evidence="3 6" id="KW-0805">Transcription regulation</keyword>
<reference evidence="9 10" key="1">
    <citation type="submission" date="2023-10" db="EMBL/GenBank/DDBJ databases">
        <title>Chromosome-scale genome assembly provides insights into flower coloration mechanisms of Canna indica.</title>
        <authorList>
            <person name="Li C."/>
        </authorList>
    </citation>
    <scope>NUCLEOTIDE SEQUENCE [LARGE SCALE GENOMIC DNA]</scope>
    <source>
        <tissue evidence="9">Flower</tissue>
    </source>
</reference>
<organism evidence="9 10">
    <name type="scientific">Canna indica</name>
    <name type="common">Indian-shot</name>
    <dbReference type="NCBI Taxonomy" id="4628"/>
    <lineage>
        <taxon>Eukaryota</taxon>
        <taxon>Viridiplantae</taxon>
        <taxon>Streptophyta</taxon>
        <taxon>Embryophyta</taxon>
        <taxon>Tracheophyta</taxon>
        <taxon>Spermatophyta</taxon>
        <taxon>Magnoliopsida</taxon>
        <taxon>Liliopsida</taxon>
        <taxon>Zingiberales</taxon>
        <taxon>Cannaceae</taxon>
        <taxon>Canna</taxon>
    </lineage>
</organism>
<dbReference type="Proteomes" id="UP001327560">
    <property type="component" value="Chromosome 6"/>
</dbReference>
<feature type="region of interest" description="Disordered" evidence="7">
    <location>
        <begin position="266"/>
        <end position="299"/>
    </location>
</feature>
<dbReference type="GO" id="GO:0005634">
    <property type="term" value="C:nucleus"/>
    <property type="evidence" value="ECO:0007669"/>
    <property type="project" value="UniProtKB-SubCell"/>
</dbReference>
<keyword evidence="10" id="KW-1185">Reference proteome</keyword>
<comment type="function">
    <text evidence="6">Transcriptional repressor that regulates multiple aspects of plant growth and development.</text>
</comment>
<dbReference type="NCBIfam" id="TIGR01568">
    <property type="entry name" value="A_thal_3678"/>
    <property type="match status" value="1"/>
</dbReference>
<dbReference type="GO" id="GO:0045892">
    <property type="term" value="P:negative regulation of DNA-templated transcription"/>
    <property type="evidence" value="ECO:0007669"/>
    <property type="project" value="UniProtKB-UniRule"/>
</dbReference>
<evidence type="ECO:0000256" key="7">
    <source>
        <dbReference type="SAM" id="MobiDB-lite"/>
    </source>
</evidence>
<evidence type="ECO:0000256" key="6">
    <source>
        <dbReference type="RuleBase" id="RU367028"/>
    </source>
</evidence>
<keyword evidence="5 6" id="KW-0539">Nucleus</keyword>
<proteinExistence type="predicted"/>
<evidence type="ECO:0000313" key="9">
    <source>
        <dbReference type="EMBL" id="WOL11222.1"/>
    </source>
</evidence>
<feature type="compositionally biased region" description="Acidic residues" evidence="7">
    <location>
        <begin position="290"/>
        <end position="299"/>
    </location>
</feature>
<evidence type="ECO:0000313" key="10">
    <source>
        <dbReference type="Proteomes" id="UP001327560"/>
    </source>
</evidence>
<evidence type="ECO:0000259" key="8">
    <source>
        <dbReference type="PROSITE" id="PS51754"/>
    </source>
</evidence>
<keyword evidence="2 6" id="KW-0678">Repressor</keyword>
<dbReference type="InterPro" id="IPR006458">
    <property type="entry name" value="Ovate_C"/>
</dbReference>
<evidence type="ECO:0000256" key="2">
    <source>
        <dbReference type="ARBA" id="ARBA00022491"/>
    </source>
</evidence>
<evidence type="ECO:0000256" key="1">
    <source>
        <dbReference type="ARBA" id="ARBA00004123"/>
    </source>
</evidence>
<comment type="subcellular location">
    <subcellularLocation>
        <location evidence="1 6">Nucleus</location>
    </subcellularLocation>
</comment>
<dbReference type="Pfam" id="PF04844">
    <property type="entry name" value="Ovate"/>
    <property type="match status" value="1"/>
</dbReference>
<dbReference type="PROSITE" id="PS51754">
    <property type="entry name" value="OVATE"/>
    <property type="match status" value="1"/>
</dbReference>
<evidence type="ECO:0000256" key="3">
    <source>
        <dbReference type="ARBA" id="ARBA00023015"/>
    </source>
</evidence>